<dbReference type="Gene3D" id="3.10.450.620">
    <property type="entry name" value="JHP933, nucleotidyltransferase-like core domain"/>
    <property type="match status" value="1"/>
</dbReference>
<protein>
    <recommendedName>
        <fullName evidence="3">Nucleotidyl transferase AbiEii/AbiGii toxin family protein</fullName>
    </recommendedName>
</protein>
<name>A0A523XST1_UNCT6</name>
<dbReference type="Pfam" id="PF08843">
    <property type="entry name" value="AbiEii"/>
    <property type="match status" value="1"/>
</dbReference>
<proteinExistence type="predicted"/>
<dbReference type="InterPro" id="IPR014942">
    <property type="entry name" value="AbiEii"/>
</dbReference>
<gene>
    <name evidence="1" type="ORF">E3J38_02250</name>
</gene>
<accession>A0A523XST1</accession>
<evidence type="ECO:0008006" key="3">
    <source>
        <dbReference type="Google" id="ProtNLM"/>
    </source>
</evidence>
<dbReference type="AlphaFoldDB" id="A0A523XST1"/>
<dbReference type="Proteomes" id="UP000315534">
    <property type="component" value="Unassembled WGS sequence"/>
</dbReference>
<organism evidence="1 2">
    <name type="scientific">candidate division TA06 bacterium</name>
    <dbReference type="NCBI Taxonomy" id="2250710"/>
    <lineage>
        <taxon>Bacteria</taxon>
        <taxon>Bacteria division TA06</taxon>
    </lineage>
</organism>
<evidence type="ECO:0000313" key="2">
    <source>
        <dbReference type="Proteomes" id="UP000315534"/>
    </source>
</evidence>
<comment type="caution">
    <text evidence="1">The sequence shown here is derived from an EMBL/GenBank/DDBJ whole genome shotgun (WGS) entry which is preliminary data.</text>
</comment>
<reference evidence="1 2" key="1">
    <citation type="submission" date="2019-03" db="EMBL/GenBank/DDBJ databases">
        <title>Metabolic potential of uncultured bacteria and archaea associated with petroleum seepage in deep-sea sediments.</title>
        <authorList>
            <person name="Dong X."/>
            <person name="Hubert C."/>
        </authorList>
    </citation>
    <scope>NUCLEOTIDE SEQUENCE [LARGE SCALE GENOMIC DNA]</scope>
    <source>
        <strain evidence="1">E29_bin36</strain>
    </source>
</reference>
<evidence type="ECO:0000313" key="1">
    <source>
        <dbReference type="EMBL" id="TET82376.1"/>
    </source>
</evidence>
<dbReference type="EMBL" id="SOIP01000138">
    <property type="protein sequence ID" value="TET82376.1"/>
    <property type="molecule type" value="Genomic_DNA"/>
</dbReference>
<sequence>MMISRAELQRLANRQKVALGILEKDYVLTEVLKALWQVPVLNEALVFKGGTALRKVYFPHWRYSEDLDFTVRNAIAREELGQILETWYRQVDQTSQIRLATKMLHRPDGYARVRTQFLGPLGHPGMIYMDLSFDELLCLEPEYRSVLTVPFVDEQRMLFVYPLEELLAEKMRSLLERGKSRDYYDVWRLLKEHSSQLNLHLLGTVLVQKLAHKSLGLASVTDFIPTDSRELRRYWENDLQQQVNSLPPLEEVLKELQALLDKHLVPYISLASSPSDAL</sequence>